<dbReference type="Proteomes" id="UP000552319">
    <property type="component" value="Unassembled WGS sequence"/>
</dbReference>
<dbReference type="EMBL" id="VWYF01025796">
    <property type="protein sequence ID" value="NXQ73987.1"/>
    <property type="molecule type" value="Genomic_DNA"/>
</dbReference>
<dbReference type="InterPro" id="IPR043128">
    <property type="entry name" value="Rev_trsase/Diguanyl_cyclase"/>
</dbReference>
<dbReference type="Gene3D" id="3.30.160.60">
    <property type="entry name" value="Classic Zinc Finger"/>
    <property type="match status" value="2"/>
</dbReference>
<evidence type="ECO:0000256" key="1">
    <source>
        <dbReference type="ARBA" id="ARBA00010945"/>
    </source>
</evidence>
<evidence type="ECO:0000256" key="10">
    <source>
        <dbReference type="SAM" id="MobiDB-lite"/>
    </source>
</evidence>
<evidence type="ECO:0000256" key="3">
    <source>
        <dbReference type="ARBA" id="ARBA00022634"/>
    </source>
</evidence>
<dbReference type="GO" id="GO:0008270">
    <property type="term" value="F:zinc ion binding"/>
    <property type="evidence" value="ECO:0007669"/>
    <property type="project" value="UniProtKB-KW"/>
</dbReference>
<dbReference type="PROSITE" id="PS50173">
    <property type="entry name" value="UMUC"/>
    <property type="match status" value="1"/>
</dbReference>
<feature type="domain" description="UBZ4-type" evidence="12">
    <location>
        <begin position="381"/>
        <end position="411"/>
    </location>
</feature>
<dbReference type="FunFam" id="3.30.1490.100:FF:000005">
    <property type="entry name" value="DNA polymerase kappa"/>
    <property type="match status" value="1"/>
</dbReference>
<dbReference type="GO" id="GO:0005634">
    <property type="term" value="C:nucleus"/>
    <property type="evidence" value="ECO:0007669"/>
    <property type="project" value="TreeGrafter"/>
</dbReference>
<dbReference type="InterPro" id="IPR036775">
    <property type="entry name" value="DNA_pol_Y-fam_lit_finger_sf"/>
</dbReference>
<feature type="domain" description="UBZ4-type" evidence="12">
    <location>
        <begin position="537"/>
        <end position="567"/>
    </location>
</feature>
<dbReference type="GO" id="GO:0003684">
    <property type="term" value="F:damaged DNA binding"/>
    <property type="evidence" value="ECO:0007669"/>
    <property type="project" value="InterPro"/>
</dbReference>
<keyword evidence="7" id="KW-0862">Zinc</keyword>
<proteinExistence type="inferred from homology"/>
<feature type="region of interest" description="Disordered" evidence="10">
    <location>
        <begin position="447"/>
        <end position="489"/>
    </location>
</feature>
<evidence type="ECO:0000256" key="4">
    <source>
        <dbReference type="ARBA" id="ARBA00022723"/>
    </source>
</evidence>
<dbReference type="InterPro" id="IPR043502">
    <property type="entry name" value="DNA/RNA_pol_sf"/>
</dbReference>
<evidence type="ECO:0000259" key="11">
    <source>
        <dbReference type="PROSITE" id="PS50173"/>
    </source>
</evidence>
<dbReference type="SUPFAM" id="SSF100879">
    <property type="entry name" value="Lesion bypass DNA polymerase (Y-family), little finger domain"/>
    <property type="match status" value="1"/>
</dbReference>
<keyword evidence="4" id="KW-0479">Metal-binding</keyword>
<dbReference type="InterPro" id="IPR050116">
    <property type="entry name" value="DNA_polymerase-Y"/>
</dbReference>
<evidence type="ECO:0000256" key="5">
    <source>
        <dbReference type="ARBA" id="ARBA00022763"/>
    </source>
</evidence>
<dbReference type="Pfam" id="PF00817">
    <property type="entry name" value="IMS"/>
    <property type="match status" value="1"/>
</dbReference>
<dbReference type="Pfam" id="PF11798">
    <property type="entry name" value="IMS_HHH"/>
    <property type="match status" value="1"/>
</dbReference>
<dbReference type="InterPro" id="IPR017961">
    <property type="entry name" value="DNA_pol_Y-fam_little_finger"/>
</dbReference>
<dbReference type="Gene3D" id="1.10.150.20">
    <property type="entry name" value="5' to 3' exonuclease, C-terminal subdomain"/>
    <property type="match status" value="1"/>
</dbReference>
<evidence type="ECO:0000259" key="12">
    <source>
        <dbReference type="PROSITE" id="PS51908"/>
    </source>
</evidence>
<dbReference type="SUPFAM" id="SSF56672">
    <property type="entry name" value="DNA/RNA polymerases"/>
    <property type="match status" value="1"/>
</dbReference>
<dbReference type="FunFam" id="3.30.160.60:FF:000956">
    <property type="entry name" value="DNA polymerase kappa"/>
    <property type="match status" value="1"/>
</dbReference>
<evidence type="ECO:0000256" key="9">
    <source>
        <dbReference type="PROSITE-ProRule" id="PRU01256"/>
    </source>
</evidence>
<evidence type="ECO:0000313" key="14">
    <source>
        <dbReference type="Proteomes" id="UP000552319"/>
    </source>
</evidence>
<protein>
    <recommendedName>
        <fullName evidence="2">DNA polymerase kappa</fullName>
    </recommendedName>
</protein>
<dbReference type="GO" id="GO:0003887">
    <property type="term" value="F:DNA-directed DNA polymerase activity"/>
    <property type="evidence" value="ECO:0007669"/>
    <property type="project" value="InterPro"/>
</dbReference>
<dbReference type="FunFam" id="1.10.150.20:FF:000039">
    <property type="entry name" value="Polymerase (DNA directed) kappa"/>
    <property type="match status" value="1"/>
</dbReference>
<feature type="region of interest" description="Disordered" evidence="10">
    <location>
        <begin position="593"/>
        <end position="630"/>
    </location>
</feature>
<keyword evidence="8 9" id="KW-0234">DNA repair</keyword>
<accession>A0A7L2FHK8</accession>
<keyword evidence="14" id="KW-1185">Reference proteome</keyword>
<dbReference type="PANTHER" id="PTHR11076:SF33">
    <property type="entry name" value="DNA POLYMERASE KAPPA"/>
    <property type="match status" value="1"/>
</dbReference>
<dbReference type="PANTHER" id="PTHR11076">
    <property type="entry name" value="DNA REPAIR POLYMERASE UMUC / TRANSFERASE FAMILY MEMBER"/>
    <property type="match status" value="1"/>
</dbReference>
<evidence type="ECO:0000256" key="2">
    <source>
        <dbReference type="ARBA" id="ARBA00016178"/>
    </source>
</evidence>
<dbReference type="PROSITE" id="PS51908">
    <property type="entry name" value="ZF_UBZ4"/>
    <property type="match status" value="2"/>
</dbReference>
<dbReference type="InterPro" id="IPR024728">
    <property type="entry name" value="PolY_HhH_motif"/>
</dbReference>
<evidence type="ECO:0000256" key="8">
    <source>
        <dbReference type="ARBA" id="ARBA00023204"/>
    </source>
</evidence>
<dbReference type="GO" id="GO:0006281">
    <property type="term" value="P:DNA repair"/>
    <property type="evidence" value="ECO:0007669"/>
    <property type="project" value="UniProtKB-KW"/>
</dbReference>
<organism evidence="13 14">
    <name type="scientific">Quiscalus mexicanus</name>
    <name type="common">Great-tailed grackle</name>
    <name type="synonym">Cassidix mexicanus</name>
    <dbReference type="NCBI Taxonomy" id="64278"/>
    <lineage>
        <taxon>Eukaryota</taxon>
        <taxon>Metazoa</taxon>
        <taxon>Chordata</taxon>
        <taxon>Craniata</taxon>
        <taxon>Vertebrata</taxon>
        <taxon>Euteleostomi</taxon>
        <taxon>Archelosauria</taxon>
        <taxon>Archosauria</taxon>
        <taxon>Dinosauria</taxon>
        <taxon>Saurischia</taxon>
        <taxon>Theropoda</taxon>
        <taxon>Coelurosauria</taxon>
        <taxon>Aves</taxon>
        <taxon>Neognathae</taxon>
        <taxon>Neoaves</taxon>
        <taxon>Telluraves</taxon>
        <taxon>Australaves</taxon>
        <taxon>Passeriformes</taxon>
        <taxon>Passeroidea</taxon>
        <taxon>Icteridae</taxon>
        <taxon>Quiscalus</taxon>
    </lineage>
</organism>
<name>A0A7L2FHK8_QUIME</name>
<feature type="non-terminal residue" evidence="13">
    <location>
        <position position="637"/>
    </location>
</feature>
<dbReference type="CDD" id="cd03586">
    <property type="entry name" value="PolY_Pol_IV_kappa"/>
    <property type="match status" value="1"/>
</dbReference>
<reference evidence="13 14" key="1">
    <citation type="submission" date="2019-09" db="EMBL/GenBank/DDBJ databases">
        <title>Bird 10,000 Genomes (B10K) Project - Family phase.</title>
        <authorList>
            <person name="Zhang G."/>
        </authorList>
    </citation>
    <scope>NUCLEOTIDE SEQUENCE [LARGE SCALE GENOMIC DNA]</scope>
    <source>
        <strain evidence="13">B10K-DU-001-31</strain>
        <tissue evidence="13">Muscle</tissue>
    </source>
</reference>
<comment type="similarity">
    <text evidence="1">Belongs to the DNA polymerase type-Y family.</text>
</comment>
<dbReference type="Pfam" id="PF11799">
    <property type="entry name" value="IMS_C"/>
    <property type="match status" value="1"/>
</dbReference>
<dbReference type="FunFam" id="3.30.160.60:FF:000807">
    <property type="entry name" value="Polymerase (DNA directed) kappa"/>
    <property type="match status" value="1"/>
</dbReference>
<gene>
    <name evidence="13" type="primary">Polk</name>
    <name evidence="13" type="ORF">QUIMEX_R06947</name>
</gene>
<sequence length="637" mass="71684">LDKGCMNMSAKFNEGEVSSSPVLFEDNTSLMDDKHEQRGLSVENSFVFGTSAEEVVKEIRFRIEQKTQLTASAGIAPNTMLAKMCSDRNKPNGQYRISPERRAVLDFLKDLPIRKVPGIGKVTEKMLKALGIVTCSELYQQRALLSLLFSEVSWRNFLDISLGLGSTHLEKDGERKSMSTERTFSEINTAEDQYSLCRELCRDLAQELQKEGLKGKTVTLKLKKVNFEVKTRASTVLSSVSTEEEIFAVAKDLLGTEIDSVAPHPLRIRLMGVRVSGFLTEEEKKYQQKSITSFLKSGKEIGYLRLQPEKSNQEYFTKNSEAPHRGSFFDQKRAARQLNSENISPNETRGKQLFHDDRSSANIVEETKKFADLPNSNVCKIFTCPVCFEKQSSNNLEELNRHIDECLNGMCVKDTVEISKNDSSRENTSNFLPQFKTEWVDNCQKNETDQLSGTDQSASVSNSSTDNSTEKFAQIIPDKSPRERQPNNLSDIARNVCMKQCVFPKRMSQDNEDHFDKTEDTEGSSSSCFFEAKEDSALVCPVCNSEQKTTNLVSFNRHVDICLNKGLIQELTEKQDFPSKTYNMENSNRVFSGGLSKGQQCTNPSQGTKRSGLTASQSVSKKPKASNSKHTIKMFFK</sequence>
<dbReference type="Gene3D" id="3.30.70.270">
    <property type="match status" value="1"/>
</dbReference>
<keyword evidence="3" id="KW-0237">DNA synthesis</keyword>
<evidence type="ECO:0000256" key="7">
    <source>
        <dbReference type="ARBA" id="ARBA00022833"/>
    </source>
</evidence>
<dbReference type="InterPro" id="IPR022880">
    <property type="entry name" value="DNApol_IV"/>
</dbReference>
<feature type="domain" description="UmuC" evidence="11">
    <location>
        <begin position="57"/>
        <end position="120"/>
    </location>
</feature>
<keyword evidence="6 9" id="KW-0863">Zinc-finger</keyword>
<dbReference type="SMART" id="SM00734">
    <property type="entry name" value="ZnF_Rad18"/>
    <property type="match status" value="2"/>
</dbReference>
<comment type="caution">
    <text evidence="13">The sequence shown here is derived from an EMBL/GenBank/DDBJ whole genome shotgun (WGS) entry which is preliminary data.</text>
</comment>
<evidence type="ECO:0000313" key="13">
    <source>
        <dbReference type="EMBL" id="NXQ73987.1"/>
    </source>
</evidence>
<feature type="non-terminal residue" evidence="13">
    <location>
        <position position="1"/>
    </location>
</feature>
<dbReference type="AlphaFoldDB" id="A0A7L2FHK8"/>
<feature type="compositionally biased region" description="Low complexity" evidence="10">
    <location>
        <begin position="454"/>
        <end position="467"/>
    </location>
</feature>
<keyword evidence="5 9" id="KW-0227">DNA damage</keyword>
<dbReference type="InterPro" id="IPR006642">
    <property type="entry name" value="Rad18_UBZ4"/>
</dbReference>
<dbReference type="InterPro" id="IPR001126">
    <property type="entry name" value="UmuC"/>
</dbReference>
<feature type="compositionally biased region" description="Polar residues" evidence="10">
    <location>
        <begin position="597"/>
        <end position="629"/>
    </location>
</feature>
<dbReference type="GO" id="GO:0042276">
    <property type="term" value="P:error-prone translesion synthesis"/>
    <property type="evidence" value="ECO:0007669"/>
    <property type="project" value="TreeGrafter"/>
</dbReference>
<evidence type="ECO:0000256" key="6">
    <source>
        <dbReference type="ARBA" id="ARBA00022771"/>
    </source>
</evidence>
<dbReference type="Gene3D" id="3.30.1490.100">
    <property type="entry name" value="DNA polymerase, Y-family, little finger domain"/>
    <property type="match status" value="1"/>
</dbReference>